<protein>
    <recommendedName>
        <fullName evidence="3">GNAT family N-acetyltransferase</fullName>
    </recommendedName>
</protein>
<dbReference type="EMBL" id="BAABGZ010000017">
    <property type="protein sequence ID" value="GAA4354696.1"/>
    <property type="molecule type" value="Genomic_DNA"/>
</dbReference>
<name>A0ABP8IA78_9BACT</name>
<evidence type="ECO:0000313" key="2">
    <source>
        <dbReference type="Proteomes" id="UP001501153"/>
    </source>
</evidence>
<evidence type="ECO:0000313" key="1">
    <source>
        <dbReference type="EMBL" id="GAA4354696.1"/>
    </source>
</evidence>
<dbReference type="InterPro" id="IPR016181">
    <property type="entry name" value="Acyl_CoA_acyltransferase"/>
</dbReference>
<comment type="caution">
    <text evidence="1">The sequence shown here is derived from an EMBL/GenBank/DDBJ whole genome shotgun (WGS) entry which is preliminary data.</text>
</comment>
<gene>
    <name evidence="1" type="ORF">GCM10023185_16760</name>
</gene>
<sequence length="354" mass="40489">MLERIVYSGQLPASFFDLAAPRYAQSSFAPEEEADQVRQLLRMEAGQHTVIVYTDHQRLRLVGIFPQAGSAAYFGFWETTNDAELNKAAFAMLEADAATLHKQTLAGPLHFNTFHRYRLRLGPAPSWQQFDREPVNPAYYPELLKQLGFQPSITFQSRLLRADTVPRVYLEKNPALEMLARIPFDFIPVTPESWVLLADDIARLIHEIFNANPAYKAVPRAQFDLLYNPVYAARLCPHSSVLFRDQRSGRLAAISLCHPNYQELDLPAGVAPEFARDYPRLPRRTLLAKTVGVHPDFRQQGLMDLLAAYAMQKFQTYYEEVIFCLMRADNYSLRFTDGLPVETAHYALFERRVG</sequence>
<accession>A0ABP8IA78</accession>
<proteinExistence type="predicted"/>
<keyword evidence="2" id="KW-1185">Reference proteome</keyword>
<organism evidence="1 2">
    <name type="scientific">Hymenobacter saemangeumensis</name>
    <dbReference type="NCBI Taxonomy" id="1084522"/>
    <lineage>
        <taxon>Bacteria</taxon>
        <taxon>Pseudomonadati</taxon>
        <taxon>Bacteroidota</taxon>
        <taxon>Cytophagia</taxon>
        <taxon>Cytophagales</taxon>
        <taxon>Hymenobacteraceae</taxon>
        <taxon>Hymenobacter</taxon>
    </lineage>
</organism>
<reference evidence="2" key="1">
    <citation type="journal article" date="2019" name="Int. J. Syst. Evol. Microbiol.">
        <title>The Global Catalogue of Microorganisms (GCM) 10K type strain sequencing project: providing services to taxonomists for standard genome sequencing and annotation.</title>
        <authorList>
            <consortium name="The Broad Institute Genomics Platform"/>
            <consortium name="The Broad Institute Genome Sequencing Center for Infectious Disease"/>
            <person name="Wu L."/>
            <person name="Ma J."/>
        </authorList>
    </citation>
    <scope>NUCLEOTIDE SEQUENCE [LARGE SCALE GENOMIC DNA]</scope>
    <source>
        <strain evidence="2">JCM 17923</strain>
    </source>
</reference>
<dbReference type="RefSeq" id="WP_345235576.1">
    <property type="nucleotide sequence ID" value="NZ_BAABGZ010000017.1"/>
</dbReference>
<dbReference type="SUPFAM" id="SSF55729">
    <property type="entry name" value="Acyl-CoA N-acyltransferases (Nat)"/>
    <property type="match status" value="1"/>
</dbReference>
<evidence type="ECO:0008006" key="3">
    <source>
        <dbReference type="Google" id="ProtNLM"/>
    </source>
</evidence>
<dbReference type="Proteomes" id="UP001501153">
    <property type="component" value="Unassembled WGS sequence"/>
</dbReference>
<dbReference type="Gene3D" id="3.40.630.30">
    <property type="match status" value="1"/>
</dbReference>